<gene>
    <name evidence="8" type="primary">dgoT_2</name>
    <name evidence="8" type="ORF">NCTC12282_01069</name>
</gene>
<keyword evidence="3 6" id="KW-1133">Transmembrane helix</keyword>
<dbReference type="Pfam" id="PF07690">
    <property type="entry name" value="MFS_1"/>
    <property type="match status" value="1"/>
</dbReference>
<evidence type="ECO:0000313" key="8">
    <source>
        <dbReference type="EMBL" id="VFS46178.1"/>
    </source>
</evidence>
<keyword evidence="4 6" id="KW-0472">Membrane</keyword>
<accession>A0A484ZD18</accession>
<dbReference type="GO" id="GO:0016020">
    <property type="term" value="C:membrane"/>
    <property type="evidence" value="ECO:0007669"/>
    <property type="project" value="UniProtKB-SubCell"/>
</dbReference>
<dbReference type="GO" id="GO:0022857">
    <property type="term" value="F:transmembrane transporter activity"/>
    <property type="evidence" value="ECO:0007669"/>
    <property type="project" value="InterPro"/>
</dbReference>
<evidence type="ECO:0000256" key="4">
    <source>
        <dbReference type="ARBA" id="ARBA00023136"/>
    </source>
</evidence>
<evidence type="ECO:0000256" key="3">
    <source>
        <dbReference type="ARBA" id="ARBA00022989"/>
    </source>
</evidence>
<dbReference type="PROSITE" id="PS50850">
    <property type="entry name" value="MFS"/>
    <property type="match status" value="1"/>
</dbReference>
<keyword evidence="2 6" id="KW-0812">Transmembrane</keyword>
<dbReference type="Proteomes" id="UP000373449">
    <property type="component" value="Unassembled WGS sequence"/>
</dbReference>
<evidence type="ECO:0000256" key="1">
    <source>
        <dbReference type="ARBA" id="ARBA00004141"/>
    </source>
</evidence>
<organism evidence="8 9">
    <name type="scientific">Budvicia aquatica</name>
    <dbReference type="NCBI Taxonomy" id="82979"/>
    <lineage>
        <taxon>Bacteria</taxon>
        <taxon>Pseudomonadati</taxon>
        <taxon>Pseudomonadota</taxon>
        <taxon>Gammaproteobacteria</taxon>
        <taxon>Enterobacterales</taxon>
        <taxon>Budviciaceae</taxon>
        <taxon>Budvicia</taxon>
    </lineage>
</organism>
<evidence type="ECO:0000256" key="2">
    <source>
        <dbReference type="ARBA" id="ARBA00022692"/>
    </source>
</evidence>
<protein>
    <submittedName>
        <fullName evidence="8">D-galactonate transporter</fullName>
    </submittedName>
</protein>
<proteinExistence type="inferred from homology"/>
<dbReference type="SUPFAM" id="SSF103473">
    <property type="entry name" value="MFS general substrate transporter"/>
    <property type="match status" value="1"/>
</dbReference>
<evidence type="ECO:0000256" key="5">
    <source>
        <dbReference type="ARBA" id="ARBA00038514"/>
    </source>
</evidence>
<dbReference type="InterPro" id="IPR050382">
    <property type="entry name" value="MFS_Na/Anion_cotransporter"/>
</dbReference>
<feature type="transmembrane region" description="Helical" evidence="6">
    <location>
        <begin position="18"/>
        <end position="38"/>
    </location>
</feature>
<dbReference type="EMBL" id="CAADJA010000002">
    <property type="protein sequence ID" value="VFS46178.1"/>
    <property type="molecule type" value="Genomic_DNA"/>
</dbReference>
<sequence>MMNTINNPSPVKPTKRRYITLLMIFVTVVICYVDRANLAVASVKIQEEFGITKTEMGYIFSAFAWTYTACQIPGGWFLDRVGSKLTYFIAIFGWSVATLLQGFASGLASLIGLRAITGLFEAPAFPVNNRVVTSWFPEQDKDYGAVSLLEY</sequence>
<reference evidence="8 9" key="1">
    <citation type="submission" date="2019-03" db="EMBL/GenBank/DDBJ databases">
        <authorList>
            <consortium name="Pathogen Informatics"/>
        </authorList>
    </citation>
    <scope>NUCLEOTIDE SEQUENCE [LARGE SCALE GENOMIC DNA]</scope>
    <source>
        <strain evidence="8 9">NCTC12282</strain>
    </source>
</reference>
<evidence type="ECO:0000313" key="9">
    <source>
        <dbReference type="Proteomes" id="UP000373449"/>
    </source>
</evidence>
<dbReference type="AlphaFoldDB" id="A0A484ZD18"/>
<evidence type="ECO:0000259" key="7">
    <source>
        <dbReference type="PROSITE" id="PS50850"/>
    </source>
</evidence>
<dbReference type="InterPro" id="IPR020846">
    <property type="entry name" value="MFS_dom"/>
</dbReference>
<dbReference type="PANTHER" id="PTHR11662:SF333">
    <property type="entry name" value="D-GALACTONATE TRANSPORTER"/>
    <property type="match status" value="1"/>
</dbReference>
<dbReference type="PANTHER" id="PTHR11662">
    <property type="entry name" value="SOLUTE CARRIER FAMILY 17"/>
    <property type="match status" value="1"/>
</dbReference>
<name>A0A484ZD18_9GAMM</name>
<feature type="transmembrane region" description="Helical" evidence="6">
    <location>
        <begin position="85"/>
        <end position="104"/>
    </location>
</feature>
<dbReference type="InterPro" id="IPR011701">
    <property type="entry name" value="MFS"/>
</dbReference>
<comment type="subcellular location">
    <subcellularLocation>
        <location evidence="1">Membrane</location>
        <topology evidence="1">Multi-pass membrane protein</topology>
    </subcellularLocation>
</comment>
<dbReference type="InterPro" id="IPR036259">
    <property type="entry name" value="MFS_trans_sf"/>
</dbReference>
<evidence type="ECO:0000256" key="6">
    <source>
        <dbReference type="SAM" id="Phobius"/>
    </source>
</evidence>
<feature type="transmembrane region" description="Helical" evidence="6">
    <location>
        <begin position="58"/>
        <end position="78"/>
    </location>
</feature>
<feature type="domain" description="Major facilitator superfamily (MFS) profile" evidence="7">
    <location>
        <begin position="20"/>
        <end position="151"/>
    </location>
</feature>
<comment type="similarity">
    <text evidence="5">Belongs to the major facilitator superfamily. Phthalate permease family.</text>
</comment>
<dbReference type="Gene3D" id="1.20.1250.20">
    <property type="entry name" value="MFS general substrate transporter like domains"/>
    <property type="match status" value="1"/>
</dbReference>